<dbReference type="EMBL" id="JAGDFM010000047">
    <property type="protein sequence ID" value="KAG7389237.1"/>
    <property type="molecule type" value="Genomic_DNA"/>
</dbReference>
<dbReference type="AlphaFoldDB" id="A0A8T1W6Y2"/>
<evidence type="ECO:0000313" key="3">
    <source>
        <dbReference type="Proteomes" id="UP000694044"/>
    </source>
</evidence>
<feature type="region of interest" description="Disordered" evidence="1">
    <location>
        <begin position="73"/>
        <end position="105"/>
    </location>
</feature>
<reference evidence="2" key="1">
    <citation type="submission" date="2021-02" db="EMBL/GenBank/DDBJ databases">
        <authorList>
            <person name="Palmer J.M."/>
        </authorList>
    </citation>
    <scope>NUCLEOTIDE SEQUENCE</scope>
    <source>
        <strain evidence="2">SCRP734</strain>
    </source>
</reference>
<dbReference type="OrthoDB" id="116124at2759"/>
<organism evidence="2 3">
    <name type="scientific">Phytophthora pseudosyringae</name>
    <dbReference type="NCBI Taxonomy" id="221518"/>
    <lineage>
        <taxon>Eukaryota</taxon>
        <taxon>Sar</taxon>
        <taxon>Stramenopiles</taxon>
        <taxon>Oomycota</taxon>
        <taxon>Peronosporomycetes</taxon>
        <taxon>Peronosporales</taxon>
        <taxon>Peronosporaceae</taxon>
        <taxon>Phytophthora</taxon>
    </lineage>
</organism>
<gene>
    <name evidence="2" type="ORF">PHYPSEUDO_010795</name>
</gene>
<sequence>MASPQLLDAAIRSDGVGREAPYAVLCMVVAVEKANTAAAGGVWEIYLRERDVSPFERVLQAADEFSLHKDAATRGKDKLKREQKAQEEAQEGDEEDSTPPASSAHVQADLERLLRSTSRVGTRRRLEEQLENLGLAQICELTGVSAPKHLQIATLEEDPLELRRDTNGVAQVWGRNVLGEHYAPKNDPLRFLHTHAVPELFKRMKRAVREDLSTRNKRRIAALNAKERDRKEELERQGVLSPEQQLEAKFDQLLNTSAL</sequence>
<evidence type="ECO:0000313" key="2">
    <source>
        <dbReference type="EMBL" id="KAG7389237.1"/>
    </source>
</evidence>
<dbReference type="Proteomes" id="UP000694044">
    <property type="component" value="Unassembled WGS sequence"/>
</dbReference>
<protein>
    <submittedName>
        <fullName evidence="2">Uncharacterized protein</fullName>
    </submittedName>
</protein>
<feature type="compositionally biased region" description="Acidic residues" evidence="1">
    <location>
        <begin position="88"/>
        <end position="97"/>
    </location>
</feature>
<keyword evidence="3" id="KW-1185">Reference proteome</keyword>
<feature type="compositionally biased region" description="Basic and acidic residues" evidence="1">
    <location>
        <begin position="73"/>
        <end position="87"/>
    </location>
</feature>
<accession>A0A8T1W6Y2</accession>
<proteinExistence type="predicted"/>
<name>A0A8T1W6Y2_9STRA</name>
<comment type="caution">
    <text evidence="2">The sequence shown here is derived from an EMBL/GenBank/DDBJ whole genome shotgun (WGS) entry which is preliminary data.</text>
</comment>
<evidence type="ECO:0000256" key="1">
    <source>
        <dbReference type="SAM" id="MobiDB-lite"/>
    </source>
</evidence>